<name>A0A8H5E8G8_9HYPO</name>
<keyword evidence="3" id="KW-1185">Reference proteome</keyword>
<evidence type="ECO:0000313" key="3">
    <source>
        <dbReference type="Proteomes" id="UP000573603"/>
    </source>
</evidence>
<protein>
    <submittedName>
        <fullName evidence="2">Uncharacterized protein</fullName>
    </submittedName>
</protein>
<reference evidence="2 3" key="1">
    <citation type="journal article" date="2020" name="BMC Genomics">
        <title>Correction to: Identification and distribution of gene clusters required for synthesis of sphingolipid metabolism inhibitors in diverse species of the filamentous fungus Fusarium.</title>
        <authorList>
            <person name="Kim H.S."/>
            <person name="Lohmar J.M."/>
            <person name="Busman M."/>
            <person name="Brown D.W."/>
            <person name="Naumann T.A."/>
            <person name="Divon H.H."/>
            <person name="Lysoe E."/>
            <person name="Uhlig S."/>
            <person name="Proctor R.H."/>
        </authorList>
    </citation>
    <scope>NUCLEOTIDE SEQUENCE [LARGE SCALE GENOMIC DNA]</scope>
    <source>
        <strain evidence="2 3">NRRL 25214</strain>
    </source>
</reference>
<accession>A0A8H5E8G8</accession>
<dbReference type="AlphaFoldDB" id="A0A8H5E8G8"/>
<feature type="region of interest" description="Disordered" evidence="1">
    <location>
        <begin position="1"/>
        <end position="30"/>
    </location>
</feature>
<dbReference type="Proteomes" id="UP000573603">
    <property type="component" value="Unassembled WGS sequence"/>
</dbReference>
<evidence type="ECO:0000313" key="2">
    <source>
        <dbReference type="EMBL" id="KAF5250999.1"/>
    </source>
</evidence>
<evidence type="ECO:0000256" key="1">
    <source>
        <dbReference type="SAM" id="MobiDB-lite"/>
    </source>
</evidence>
<proteinExistence type="predicted"/>
<dbReference type="EMBL" id="JABEVY010000078">
    <property type="protein sequence ID" value="KAF5250999.1"/>
    <property type="molecule type" value="Genomic_DNA"/>
</dbReference>
<sequence length="109" mass="11974">MIAEFSNTILPTARPSRRHAAADSLDNNRPGIAAHEYLGGEIDGGCNETWSNNEEQHLYDEATRGPWILMQHQAANVSKRFEQSAGSESCGIGPCFAARSEINLSDEKR</sequence>
<organism evidence="2 3">
    <name type="scientific">Fusarium anthophilum</name>
    <dbReference type="NCBI Taxonomy" id="48485"/>
    <lineage>
        <taxon>Eukaryota</taxon>
        <taxon>Fungi</taxon>
        <taxon>Dikarya</taxon>
        <taxon>Ascomycota</taxon>
        <taxon>Pezizomycotina</taxon>
        <taxon>Sordariomycetes</taxon>
        <taxon>Hypocreomycetidae</taxon>
        <taxon>Hypocreales</taxon>
        <taxon>Nectriaceae</taxon>
        <taxon>Fusarium</taxon>
        <taxon>Fusarium fujikuroi species complex</taxon>
    </lineage>
</organism>
<comment type="caution">
    <text evidence="2">The sequence shown here is derived from an EMBL/GenBank/DDBJ whole genome shotgun (WGS) entry which is preliminary data.</text>
</comment>
<gene>
    <name evidence="2" type="ORF">FANTH_3863</name>
</gene>
<feature type="compositionally biased region" description="Polar residues" evidence="1">
    <location>
        <begin position="1"/>
        <end position="10"/>
    </location>
</feature>